<dbReference type="KEGG" id="tpla:ElP_58740"/>
<evidence type="ECO:0000256" key="1">
    <source>
        <dbReference type="SAM" id="MobiDB-lite"/>
    </source>
</evidence>
<dbReference type="OrthoDB" id="290777at2"/>
<reference evidence="3 4" key="1">
    <citation type="submission" date="2019-02" db="EMBL/GenBank/DDBJ databases">
        <title>Deep-cultivation of Planctomycetes and their phenomic and genomic characterization uncovers novel biology.</title>
        <authorList>
            <person name="Wiegand S."/>
            <person name="Jogler M."/>
            <person name="Boedeker C."/>
            <person name="Pinto D."/>
            <person name="Vollmers J."/>
            <person name="Rivas-Marin E."/>
            <person name="Kohn T."/>
            <person name="Peeters S.H."/>
            <person name="Heuer A."/>
            <person name="Rast P."/>
            <person name="Oberbeckmann S."/>
            <person name="Bunk B."/>
            <person name="Jeske O."/>
            <person name="Meyerdierks A."/>
            <person name="Storesund J.E."/>
            <person name="Kallscheuer N."/>
            <person name="Luecker S."/>
            <person name="Lage O.M."/>
            <person name="Pohl T."/>
            <person name="Merkel B.J."/>
            <person name="Hornburger P."/>
            <person name="Mueller R.-W."/>
            <person name="Bruemmer F."/>
            <person name="Labrenz M."/>
            <person name="Spormann A.M."/>
            <person name="Op den Camp H."/>
            <person name="Overmann J."/>
            <person name="Amann R."/>
            <person name="Jetten M.S.M."/>
            <person name="Mascher T."/>
            <person name="Medema M.H."/>
            <person name="Devos D.P."/>
            <person name="Kaster A.-K."/>
            <person name="Ovreas L."/>
            <person name="Rohde M."/>
            <person name="Galperin M.Y."/>
            <person name="Jogler C."/>
        </authorList>
    </citation>
    <scope>NUCLEOTIDE SEQUENCE [LARGE SCALE GENOMIC DNA]</scope>
    <source>
        <strain evidence="3 4">ElP</strain>
    </source>
</reference>
<dbReference type="RefSeq" id="WP_145276061.1">
    <property type="nucleotide sequence ID" value="NZ_CP036426.1"/>
</dbReference>
<organism evidence="3 4">
    <name type="scientific">Tautonia plasticadhaerens</name>
    <dbReference type="NCBI Taxonomy" id="2527974"/>
    <lineage>
        <taxon>Bacteria</taxon>
        <taxon>Pseudomonadati</taxon>
        <taxon>Planctomycetota</taxon>
        <taxon>Planctomycetia</taxon>
        <taxon>Isosphaerales</taxon>
        <taxon>Isosphaeraceae</taxon>
        <taxon>Tautonia</taxon>
    </lineage>
</organism>
<feature type="compositionally biased region" description="Low complexity" evidence="1">
    <location>
        <begin position="506"/>
        <end position="518"/>
    </location>
</feature>
<sequence>MNPERCATTGPPARRATPRTRLALSALAALTIGLGGCQSLQSINPFRNCHGCGPLSRIGVGNGNGLFNRNRGQVIYDEPPIIVDQAPGVEVLPGAPIISDPGVPVGSPIVPADPGLTPLPQVSPPDDALELEPLPEPSGRAPQDSVKTSANPYGARPIGRAPQGAPGVESSTGDPYADRMARRSSDEAPYRPSPSPASGPGGAGPRPALAQSVSVIDRLPRAEGLDPASDPAPSPIGPIEAAVPPPPAVPAPEASPAASADHAPAPEPVAQSAPAPGEGPAPPPPEAGAFAPPTAATTIPEPQPDSGAASGIGSFHSVEPLLAGGSFPSADAGWAELAGLGYRTVLDLRPIGQVRQEDFAASSRAGLRHLLLPTTPGVIDAGLVRRFNEELAQEPARPLFFCDLDGSTAAALWYVHLVAEDRYDPSRARRDAERIAPIPAPLFLAAQGFLDGRNAAAPPDQAVSSAPIGAPGPVAETGAVVAETSHTTPVEPEPQAGPAPAPEPPLAEVEPSAVASAPEAPPTPGTPTEPEPEPAPAEVSVAEVFDDPFARPAPADPKAWGPYAALFLTILAVPLAYWSGLGIPGGLRGRIRASLAAPARRPQSLPGGSDAGT</sequence>
<dbReference type="Gene3D" id="3.90.190.10">
    <property type="entry name" value="Protein tyrosine phosphatase superfamily"/>
    <property type="match status" value="1"/>
</dbReference>
<dbReference type="InterPro" id="IPR029021">
    <property type="entry name" value="Prot-tyrosine_phosphatase-like"/>
</dbReference>
<feature type="compositionally biased region" description="Pro residues" evidence="1">
    <location>
        <begin position="519"/>
        <end position="535"/>
    </location>
</feature>
<proteinExistence type="predicted"/>
<keyword evidence="2" id="KW-0472">Membrane</keyword>
<evidence type="ECO:0008006" key="5">
    <source>
        <dbReference type="Google" id="ProtNLM"/>
    </source>
</evidence>
<dbReference type="Proteomes" id="UP000317835">
    <property type="component" value="Chromosome"/>
</dbReference>
<feature type="compositionally biased region" description="Basic and acidic residues" evidence="1">
    <location>
        <begin position="176"/>
        <end position="189"/>
    </location>
</feature>
<dbReference type="AlphaFoldDB" id="A0A518HAU0"/>
<feature type="compositionally biased region" description="Low complexity" evidence="1">
    <location>
        <begin position="287"/>
        <end position="300"/>
    </location>
</feature>
<keyword evidence="2" id="KW-0812">Transmembrane</keyword>
<evidence type="ECO:0000256" key="2">
    <source>
        <dbReference type="SAM" id="Phobius"/>
    </source>
</evidence>
<keyword evidence="2" id="KW-1133">Transmembrane helix</keyword>
<gene>
    <name evidence="3" type="ORF">ElP_58740</name>
</gene>
<evidence type="ECO:0000313" key="4">
    <source>
        <dbReference type="Proteomes" id="UP000317835"/>
    </source>
</evidence>
<dbReference type="EMBL" id="CP036426">
    <property type="protein sequence ID" value="QDV37927.1"/>
    <property type="molecule type" value="Genomic_DNA"/>
</dbReference>
<protein>
    <recommendedName>
        <fullName evidence="5">Beta-lactamase hydrolase-like protein</fullName>
    </recommendedName>
</protein>
<feature type="compositionally biased region" description="Low complexity" evidence="1">
    <location>
        <begin position="251"/>
        <end position="263"/>
    </location>
</feature>
<feature type="transmembrane region" description="Helical" evidence="2">
    <location>
        <begin position="560"/>
        <end position="583"/>
    </location>
</feature>
<feature type="region of interest" description="Disordered" evidence="1">
    <location>
        <begin position="106"/>
        <end position="312"/>
    </location>
</feature>
<feature type="region of interest" description="Disordered" evidence="1">
    <location>
        <begin position="482"/>
        <end position="538"/>
    </location>
</feature>
<accession>A0A518HAU0</accession>
<name>A0A518HAU0_9BACT</name>
<feature type="compositionally biased region" description="Pro residues" evidence="1">
    <location>
        <begin position="491"/>
        <end position="505"/>
    </location>
</feature>
<evidence type="ECO:0000313" key="3">
    <source>
        <dbReference type="EMBL" id="QDV37927.1"/>
    </source>
</evidence>
<keyword evidence="4" id="KW-1185">Reference proteome</keyword>
<feature type="compositionally biased region" description="Pro residues" evidence="1">
    <location>
        <begin position="277"/>
        <end position="286"/>
    </location>
</feature>